<name>A0ABV7L1R4_9PROT</name>
<dbReference type="Pfam" id="PF18074">
    <property type="entry name" value="PriA_C"/>
    <property type="match status" value="1"/>
</dbReference>
<accession>A0ABV7L1R4</accession>
<dbReference type="Proteomes" id="UP001595528">
    <property type="component" value="Unassembled WGS sequence"/>
</dbReference>
<gene>
    <name evidence="2" type="ORF">ACFOGJ_13685</name>
</gene>
<evidence type="ECO:0000259" key="1">
    <source>
        <dbReference type="Pfam" id="PF18074"/>
    </source>
</evidence>
<protein>
    <recommendedName>
        <fullName evidence="1">Primosomal protein N C-terminal domain-containing protein</fullName>
    </recommendedName>
</protein>
<proteinExistence type="predicted"/>
<evidence type="ECO:0000313" key="3">
    <source>
        <dbReference type="Proteomes" id="UP001595528"/>
    </source>
</evidence>
<evidence type="ECO:0000313" key="2">
    <source>
        <dbReference type="EMBL" id="MFC3228291.1"/>
    </source>
</evidence>
<sequence>RYRWRLLLHAARRLAVQPILRDWLGAVRLPAAVRLSVDVDPYSFL</sequence>
<reference evidence="3" key="1">
    <citation type="journal article" date="2019" name="Int. J. Syst. Evol. Microbiol.">
        <title>The Global Catalogue of Microorganisms (GCM) 10K type strain sequencing project: providing services to taxonomists for standard genome sequencing and annotation.</title>
        <authorList>
            <consortium name="The Broad Institute Genomics Platform"/>
            <consortium name="The Broad Institute Genome Sequencing Center for Infectious Disease"/>
            <person name="Wu L."/>
            <person name="Ma J."/>
        </authorList>
    </citation>
    <scope>NUCLEOTIDE SEQUENCE [LARGE SCALE GENOMIC DNA]</scope>
    <source>
        <strain evidence="3">KCTC 42964</strain>
    </source>
</reference>
<comment type="caution">
    <text evidence="2">The sequence shown here is derived from an EMBL/GenBank/DDBJ whole genome shotgun (WGS) entry which is preliminary data.</text>
</comment>
<feature type="domain" description="Primosomal protein N C-terminal" evidence="1">
    <location>
        <begin position="1"/>
        <end position="41"/>
    </location>
</feature>
<feature type="non-terminal residue" evidence="2">
    <location>
        <position position="1"/>
    </location>
</feature>
<organism evidence="2 3">
    <name type="scientific">Marinibaculum pumilum</name>
    <dbReference type="NCBI Taxonomy" id="1766165"/>
    <lineage>
        <taxon>Bacteria</taxon>
        <taxon>Pseudomonadati</taxon>
        <taxon>Pseudomonadota</taxon>
        <taxon>Alphaproteobacteria</taxon>
        <taxon>Rhodospirillales</taxon>
        <taxon>Rhodospirillaceae</taxon>
        <taxon>Marinibaculum</taxon>
    </lineage>
</organism>
<dbReference type="RefSeq" id="WP_379902535.1">
    <property type="nucleotide sequence ID" value="NZ_JBHRTR010000028.1"/>
</dbReference>
<dbReference type="InterPro" id="IPR041236">
    <property type="entry name" value="PriA_C"/>
</dbReference>
<keyword evidence="3" id="KW-1185">Reference proteome</keyword>
<dbReference type="EMBL" id="JBHRTR010000028">
    <property type="protein sequence ID" value="MFC3228291.1"/>
    <property type="molecule type" value="Genomic_DNA"/>
</dbReference>